<keyword evidence="2" id="KW-1185">Reference proteome</keyword>
<proteinExistence type="predicted"/>
<gene>
    <name evidence="1" type="ORF">GCM10007857_77510</name>
</gene>
<protein>
    <recommendedName>
        <fullName evidence="3">Transposase</fullName>
    </recommendedName>
</protein>
<dbReference type="Proteomes" id="UP001156905">
    <property type="component" value="Unassembled WGS sequence"/>
</dbReference>
<dbReference type="EMBL" id="BSOW01000041">
    <property type="protein sequence ID" value="GLR91035.1"/>
    <property type="molecule type" value="Genomic_DNA"/>
</dbReference>
<organism evidence="1 2">
    <name type="scientific">Bradyrhizobium iriomotense</name>
    <dbReference type="NCBI Taxonomy" id="441950"/>
    <lineage>
        <taxon>Bacteria</taxon>
        <taxon>Pseudomonadati</taxon>
        <taxon>Pseudomonadota</taxon>
        <taxon>Alphaproteobacteria</taxon>
        <taxon>Hyphomicrobiales</taxon>
        <taxon>Nitrobacteraceae</taxon>
        <taxon>Bradyrhizobium</taxon>
    </lineage>
</organism>
<sequence>MPVGKPDCFGDAGNVEKKIAGLKDALGDPPVELVDDVPGGSCQRAIEGSEQSFRRSRYGLQDAHGATVLGDGGTDRTQEVDCSVNGLNGSLLIAGSGLKCEAAMVEGNKDGVWSRPVERGVRMQRVLQKLIVGARDTFEREAMACCRCGQDRDYEVESAISDQAQPEGSQRLQGVSLLAG</sequence>
<evidence type="ECO:0008006" key="3">
    <source>
        <dbReference type="Google" id="ProtNLM"/>
    </source>
</evidence>
<reference evidence="2" key="1">
    <citation type="journal article" date="2019" name="Int. J. Syst. Evol. Microbiol.">
        <title>The Global Catalogue of Microorganisms (GCM) 10K type strain sequencing project: providing services to taxonomists for standard genome sequencing and annotation.</title>
        <authorList>
            <consortium name="The Broad Institute Genomics Platform"/>
            <consortium name="The Broad Institute Genome Sequencing Center for Infectious Disease"/>
            <person name="Wu L."/>
            <person name="Ma J."/>
        </authorList>
    </citation>
    <scope>NUCLEOTIDE SEQUENCE [LARGE SCALE GENOMIC DNA]</scope>
    <source>
        <strain evidence="2">NBRC 102520</strain>
    </source>
</reference>
<name>A0ABQ6BBH5_9BRAD</name>
<evidence type="ECO:0000313" key="1">
    <source>
        <dbReference type="EMBL" id="GLR91035.1"/>
    </source>
</evidence>
<evidence type="ECO:0000313" key="2">
    <source>
        <dbReference type="Proteomes" id="UP001156905"/>
    </source>
</evidence>
<accession>A0ABQ6BBH5</accession>
<comment type="caution">
    <text evidence="1">The sequence shown here is derived from an EMBL/GenBank/DDBJ whole genome shotgun (WGS) entry which is preliminary data.</text>
</comment>